<dbReference type="Proteomes" id="UP000734823">
    <property type="component" value="Unassembled WGS sequence"/>
</dbReference>
<sequence>MFRSTLRGRVDDVALAIADAQRGGHDYAAHLYQARLEDLLDIAARNDIDTDGWIDPAVLEPVVYGD</sequence>
<organism evidence="1 2">
    <name type="scientific">Actinokineospora xionganensis</name>
    <dbReference type="NCBI Taxonomy" id="2684470"/>
    <lineage>
        <taxon>Bacteria</taxon>
        <taxon>Bacillati</taxon>
        <taxon>Actinomycetota</taxon>
        <taxon>Actinomycetes</taxon>
        <taxon>Pseudonocardiales</taxon>
        <taxon>Pseudonocardiaceae</taxon>
        <taxon>Actinokineospora</taxon>
    </lineage>
</organism>
<keyword evidence="2" id="KW-1185">Reference proteome</keyword>
<comment type="caution">
    <text evidence="1">The sequence shown here is derived from an EMBL/GenBank/DDBJ whole genome shotgun (WGS) entry which is preliminary data.</text>
</comment>
<evidence type="ECO:0000313" key="2">
    <source>
        <dbReference type="Proteomes" id="UP000734823"/>
    </source>
</evidence>
<name>A0ABR7KZV1_9PSEU</name>
<evidence type="ECO:0000313" key="1">
    <source>
        <dbReference type="EMBL" id="MBC6445905.1"/>
    </source>
</evidence>
<protein>
    <submittedName>
        <fullName evidence="1">Uncharacterized protein</fullName>
    </submittedName>
</protein>
<dbReference type="RefSeq" id="WP_187217966.1">
    <property type="nucleotide sequence ID" value="NZ_JABVED010000001.1"/>
</dbReference>
<accession>A0ABR7KZV1</accession>
<dbReference type="EMBL" id="JABVED010000001">
    <property type="protein sequence ID" value="MBC6445905.1"/>
    <property type="molecule type" value="Genomic_DNA"/>
</dbReference>
<gene>
    <name evidence="1" type="ORF">GPZ80_01805</name>
</gene>
<proteinExistence type="predicted"/>
<reference evidence="1 2" key="1">
    <citation type="submission" date="2020-06" db="EMBL/GenBank/DDBJ databases">
        <title>Actinokineospora xiongansis sp. nov., isolated from soil of Baiyangdian.</title>
        <authorList>
            <person name="Zhang X."/>
        </authorList>
    </citation>
    <scope>NUCLEOTIDE SEQUENCE [LARGE SCALE GENOMIC DNA]</scope>
    <source>
        <strain evidence="1 2">HBU206404</strain>
    </source>
</reference>